<keyword evidence="5" id="KW-1185">Reference proteome</keyword>
<dbReference type="Proteomes" id="UP000317332">
    <property type="component" value="Unassembled WGS sequence"/>
</dbReference>
<dbReference type="InterPro" id="IPR026444">
    <property type="entry name" value="Secre_tail"/>
</dbReference>
<comment type="caution">
    <text evidence="4">The sequence shown here is derived from an EMBL/GenBank/DDBJ whole genome shotgun (WGS) entry which is preliminary data.</text>
</comment>
<evidence type="ECO:0000256" key="1">
    <source>
        <dbReference type="ARBA" id="ARBA00022729"/>
    </source>
</evidence>
<sequence>MKKIALCFLTAVTCLGVYAQLHVQGNHFVFANNVELFVQNEVNLKDEQSTLYLRNGAQLLQDDNVGNRGMGELSIQQTGTVNQFAYNYWCSPIGASSMAATNEPFRVDLIHESTGLISSNNVPFTTALDGTPSPGLTISSRWLYTFTTSNQYNDWIYVGSSLPIAPGLGFTMKGFGENAPIEQVYDFRGKPNNGDVQNDVLAGNFTLIGNPYPSALDAALFVNDPANLNTISGELYFWEQEEGADSHFIADYVGGYGILTYGPAPDYLENFVNAPFFTYDGSGNVVTGSPPIPPTPVGFGIKIARRYQPIGQGFLVRGSNNGIVTVKNEHRAFVQEGADSFFFRSTEVETPEENSPFYQVPEDYKRFRINIDFNDLYTRQLLHNFHHTATDGFDRGLEGHRPGGPASDAYWTLDDNKFVIQAHDYRESLRIPIEVNAENNQPLRFRIVDIQNFEDRQPIYLFDSKYDVYVNLKKQDYNINIAAGTYSNRFEITFNRGTLSNDEFITSNFRVVQDNSNANLLLMNPTLLDLEHFSLIDISGKQVITKSQLGAQSEYNFDTAKLSDGVYIASIKSTSGNSLSKKVIIKN</sequence>
<evidence type="ECO:0000313" key="5">
    <source>
        <dbReference type="Proteomes" id="UP000317332"/>
    </source>
</evidence>
<dbReference type="EMBL" id="VHIQ01000006">
    <property type="protein sequence ID" value="TPV32485.1"/>
    <property type="molecule type" value="Genomic_DNA"/>
</dbReference>
<proteinExistence type="predicted"/>
<protein>
    <submittedName>
        <fullName evidence="4">T9SS type A sorting domain-containing protein</fullName>
    </submittedName>
</protein>
<organism evidence="4 5">
    <name type="scientific">Paucihalobacter ruber</name>
    <dbReference type="NCBI Taxonomy" id="2567861"/>
    <lineage>
        <taxon>Bacteria</taxon>
        <taxon>Pseudomonadati</taxon>
        <taxon>Bacteroidota</taxon>
        <taxon>Flavobacteriia</taxon>
        <taxon>Flavobacteriales</taxon>
        <taxon>Flavobacteriaceae</taxon>
        <taxon>Paucihalobacter</taxon>
    </lineage>
</organism>
<feature type="domain" description="Secretion system C-terminal sorting" evidence="3">
    <location>
        <begin position="532"/>
        <end position="585"/>
    </location>
</feature>
<dbReference type="RefSeq" id="WP_140990980.1">
    <property type="nucleotide sequence ID" value="NZ_VHIQ01000006.1"/>
</dbReference>
<dbReference type="Pfam" id="PF18962">
    <property type="entry name" value="Por_Secre_tail"/>
    <property type="match status" value="1"/>
</dbReference>
<feature type="chain" id="PRO_5021360109" evidence="2">
    <location>
        <begin position="20"/>
        <end position="587"/>
    </location>
</feature>
<accession>A0A506PGE2</accession>
<name>A0A506PGE2_9FLAO</name>
<feature type="signal peptide" evidence="2">
    <location>
        <begin position="1"/>
        <end position="19"/>
    </location>
</feature>
<dbReference type="AlphaFoldDB" id="A0A506PGE2"/>
<evidence type="ECO:0000259" key="3">
    <source>
        <dbReference type="Pfam" id="PF18962"/>
    </source>
</evidence>
<dbReference type="NCBIfam" id="TIGR04183">
    <property type="entry name" value="Por_Secre_tail"/>
    <property type="match status" value="1"/>
</dbReference>
<keyword evidence="1 2" id="KW-0732">Signal</keyword>
<evidence type="ECO:0000313" key="4">
    <source>
        <dbReference type="EMBL" id="TPV32485.1"/>
    </source>
</evidence>
<evidence type="ECO:0000256" key="2">
    <source>
        <dbReference type="SAM" id="SignalP"/>
    </source>
</evidence>
<gene>
    <name evidence="4" type="ORF">FJ651_13060</name>
</gene>
<dbReference type="OrthoDB" id="2582440at2"/>
<reference evidence="4 5" key="1">
    <citation type="submission" date="2019-06" db="EMBL/GenBank/DDBJ databases">
        <title>Flavobacteriaceae Paucihalobacterium erythroidium CWB-1, complete genome.</title>
        <authorList>
            <person name="Wu S."/>
        </authorList>
    </citation>
    <scope>NUCLEOTIDE SEQUENCE [LARGE SCALE GENOMIC DNA]</scope>
    <source>
        <strain evidence="4 5">CWB-1</strain>
    </source>
</reference>